<sequence length="106" mass="10712">MTAIDRAHLAAQTGGDDALAAEILGLFAAQCRRLLPGIADRALAFPDRADLAHTLKGSAAGIGADRVQDLAGRVEAALRDSTEPGPDIAALQEQAAAALAEIADAA</sequence>
<keyword evidence="5" id="KW-1185">Reference proteome</keyword>
<dbReference type="PROSITE" id="PS50894">
    <property type="entry name" value="HPT"/>
    <property type="match status" value="1"/>
</dbReference>
<dbReference type="CDD" id="cd00088">
    <property type="entry name" value="HPT"/>
    <property type="match status" value="1"/>
</dbReference>
<dbReference type="Pfam" id="PF01627">
    <property type="entry name" value="Hpt"/>
    <property type="match status" value="1"/>
</dbReference>
<dbReference type="GO" id="GO:0004672">
    <property type="term" value="F:protein kinase activity"/>
    <property type="evidence" value="ECO:0007669"/>
    <property type="project" value="UniProtKB-ARBA"/>
</dbReference>
<dbReference type="SUPFAM" id="SSF47226">
    <property type="entry name" value="Histidine-containing phosphotransfer domain, HPT domain"/>
    <property type="match status" value="1"/>
</dbReference>
<evidence type="ECO:0000256" key="1">
    <source>
        <dbReference type="ARBA" id="ARBA00023012"/>
    </source>
</evidence>
<dbReference type="EMBL" id="CABFPH010000040">
    <property type="protein sequence ID" value="VUD72370.1"/>
    <property type="molecule type" value="Genomic_DNA"/>
</dbReference>
<proteinExistence type="predicted"/>
<accession>A0A509EDV4</accession>
<dbReference type="OrthoDB" id="8454588at2"/>
<feature type="domain" description="HPt" evidence="3">
    <location>
        <begin position="16"/>
        <end position="106"/>
    </location>
</feature>
<evidence type="ECO:0000313" key="5">
    <source>
        <dbReference type="Proteomes" id="UP000410984"/>
    </source>
</evidence>
<dbReference type="GO" id="GO:0000160">
    <property type="term" value="P:phosphorelay signal transduction system"/>
    <property type="evidence" value="ECO:0007669"/>
    <property type="project" value="UniProtKB-KW"/>
</dbReference>
<evidence type="ECO:0000256" key="2">
    <source>
        <dbReference type="PROSITE-ProRule" id="PRU00110"/>
    </source>
</evidence>
<protein>
    <recommendedName>
        <fullName evidence="3">HPt domain-containing protein</fullName>
    </recommendedName>
</protein>
<reference evidence="4 5" key="1">
    <citation type="submission" date="2019-06" db="EMBL/GenBank/DDBJ databases">
        <authorList>
            <person name="Rodrigo-Torres L."/>
            <person name="Arahal R. D."/>
            <person name="Lucena T."/>
        </authorList>
    </citation>
    <scope>NUCLEOTIDE SEQUENCE [LARGE SCALE GENOMIC DNA]</scope>
    <source>
        <strain evidence="4 5">SB0023/3</strain>
    </source>
</reference>
<name>A0A509EDV4_9HYPH</name>
<organism evidence="4 5">
    <name type="scientific">Methylobacterium symbioticum</name>
    <dbReference type="NCBI Taxonomy" id="2584084"/>
    <lineage>
        <taxon>Bacteria</taxon>
        <taxon>Pseudomonadati</taxon>
        <taxon>Pseudomonadota</taxon>
        <taxon>Alphaproteobacteria</taxon>
        <taxon>Hyphomicrobiales</taxon>
        <taxon>Methylobacteriaceae</taxon>
        <taxon>Methylobacterium</taxon>
    </lineage>
</organism>
<evidence type="ECO:0000259" key="3">
    <source>
        <dbReference type="PROSITE" id="PS50894"/>
    </source>
</evidence>
<evidence type="ECO:0000313" key="4">
    <source>
        <dbReference type="EMBL" id="VUD72370.1"/>
    </source>
</evidence>
<keyword evidence="2" id="KW-0597">Phosphoprotein</keyword>
<dbReference type="InterPro" id="IPR036641">
    <property type="entry name" value="HPT_dom_sf"/>
</dbReference>
<dbReference type="InterPro" id="IPR008207">
    <property type="entry name" value="Sig_transdc_His_kin_Hpt_dom"/>
</dbReference>
<dbReference type="Proteomes" id="UP000410984">
    <property type="component" value="Unassembled WGS sequence"/>
</dbReference>
<dbReference type="RefSeq" id="WP_142583702.1">
    <property type="nucleotide sequence ID" value="NZ_CABFPH010000040.1"/>
</dbReference>
<dbReference type="AlphaFoldDB" id="A0A509EDV4"/>
<keyword evidence="1" id="KW-0902">Two-component regulatory system</keyword>
<dbReference type="Gene3D" id="1.20.120.160">
    <property type="entry name" value="HPT domain"/>
    <property type="match status" value="1"/>
</dbReference>
<feature type="modified residue" description="Phosphohistidine" evidence="2">
    <location>
        <position position="53"/>
    </location>
</feature>
<gene>
    <name evidence="4" type="ORF">MET9862_02968</name>
</gene>